<dbReference type="GO" id="GO:0004497">
    <property type="term" value="F:monooxygenase activity"/>
    <property type="evidence" value="ECO:0007669"/>
    <property type="project" value="UniProtKB-KW"/>
</dbReference>
<name>A0ABR1UGC1_9PEZI</name>
<dbReference type="EMBL" id="JAQQWM010000007">
    <property type="protein sequence ID" value="KAK8057156.1"/>
    <property type="molecule type" value="Genomic_DNA"/>
</dbReference>
<organism evidence="3 4">
    <name type="scientific">Apiospora saccharicola</name>
    <dbReference type="NCBI Taxonomy" id="335842"/>
    <lineage>
        <taxon>Eukaryota</taxon>
        <taxon>Fungi</taxon>
        <taxon>Dikarya</taxon>
        <taxon>Ascomycota</taxon>
        <taxon>Pezizomycotina</taxon>
        <taxon>Sordariomycetes</taxon>
        <taxon>Xylariomycetidae</taxon>
        <taxon>Amphisphaeriales</taxon>
        <taxon>Apiosporaceae</taxon>
        <taxon>Apiospora</taxon>
    </lineage>
</organism>
<keyword evidence="4" id="KW-1185">Reference proteome</keyword>
<evidence type="ECO:0000313" key="3">
    <source>
        <dbReference type="EMBL" id="KAK8057156.1"/>
    </source>
</evidence>
<dbReference type="PANTHER" id="PTHR36182">
    <property type="entry name" value="PROTEIN, PUTATIVE (AFU_ORTHOLOGUE AFUA_6G10930)-RELATED"/>
    <property type="match status" value="1"/>
</dbReference>
<evidence type="ECO:0000313" key="4">
    <source>
        <dbReference type="Proteomes" id="UP001446871"/>
    </source>
</evidence>
<dbReference type="Gene3D" id="2.70.50.70">
    <property type="match status" value="1"/>
</dbReference>
<reference evidence="3 4" key="1">
    <citation type="submission" date="2023-01" db="EMBL/GenBank/DDBJ databases">
        <title>Analysis of 21 Apiospora genomes using comparative genomics revels a genus with tremendous synthesis potential of carbohydrate active enzymes and secondary metabolites.</title>
        <authorList>
            <person name="Sorensen T."/>
        </authorList>
    </citation>
    <scope>NUCLEOTIDE SEQUENCE [LARGE SCALE GENOMIC DNA]</scope>
    <source>
        <strain evidence="3 4">CBS 83171</strain>
    </source>
</reference>
<keyword evidence="3" id="KW-0503">Monooxygenase</keyword>
<protein>
    <submittedName>
        <fullName evidence="3">Lytic polysaccharide monooxygenase</fullName>
    </submittedName>
</protein>
<feature type="signal peptide" evidence="2">
    <location>
        <begin position="1"/>
        <end position="21"/>
    </location>
</feature>
<comment type="caution">
    <text evidence="3">The sequence shown here is derived from an EMBL/GenBank/DDBJ whole genome shotgun (WGS) entry which is preliminary data.</text>
</comment>
<evidence type="ECO:0000256" key="2">
    <source>
        <dbReference type="SAM" id="SignalP"/>
    </source>
</evidence>
<feature type="chain" id="PRO_5045751608" evidence="2">
    <location>
        <begin position="22"/>
        <end position="399"/>
    </location>
</feature>
<dbReference type="Proteomes" id="UP001446871">
    <property type="component" value="Unassembled WGS sequence"/>
</dbReference>
<dbReference type="PANTHER" id="PTHR36182:SF2">
    <property type="entry name" value="LYTIC POLYSACCHARIDE MONOOXYGENASE"/>
    <property type="match status" value="1"/>
</dbReference>
<accession>A0ABR1UGC1</accession>
<evidence type="ECO:0000256" key="1">
    <source>
        <dbReference type="SAM" id="MobiDB-lite"/>
    </source>
</evidence>
<feature type="region of interest" description="Disordered" evidence="1">
    <location>
        <begin position="229"/>
        <end position="346"/>
    </location>
</feature>
<gene>
    <name evidence="3" type="ORF">PG996_011093</name>
</gene>
<keyword evidence="3" id="KW-0560">Oxidoreductase</keyword>
<keyword evidence="2" id="KW-0732">Signal</keyword>
<sequence length="399" mass="41268">MQFSTSTSSILAAALATAASAHVVMENPPPAKFLAYGPTNPIEPTGSDWPCKIPAGQKLDTSDASPKTEMVIGETQKFSVKGTAVHGGGSCQFALTKGWDPKKDSPWSVIHSIEGGCPARNQKGNLDGANKDEYEFQIPAGIAPGQYTFSWTWNNRIGGQPEFYQNCGLIVVKGAKTKRMDMSARRDLVAMSKRAPDFPELFMANIGELSGGCTTGEALKQQISIAYPDPGESVDHANGNEQLFKQPCDGNPRARKGGDRGSGASPAPAPAPAPVPEPAVPTVPQGPKPEPSTSPAAKPTSAAPIPTHVVPAPEPSSIAHPAPSGAAPIPDGNAPGAGGAMDPSSPCTHGQLGCSNSGLEAYSCTGGKWVKIFDVPHSDPPRKCKPGVGNGENLILVDA</sequence>
<feature type="compositionally biased region" description="Pro residues" evidence="1">
    <location>
        <begin position="267"/>
        <end position="292"/>
    </location>
</feature>
<proteinExistence type="predicted"/>
<feature type="compositionally biased region" description="Low complexity" evidence="1">
    <location>
        <begin position="293"/>
        <end position="307"/>
    </location>
</feature>